<sequence length="397" mass="43681">MKSWLRPPRLRVGETADEQPRDEQPRHATWLELFYDLVFVVAISQLAHKLSVDVSVYGFLSFAALFVPLWWVWIGTTFYANRFDNDDVVRRILMGLQMLAVAALAVNVHHGLDDSSSSFALAYVASRLMLVLEYLWAGWHIPQARGLTNRYAVGFSLGALLWLISAFVPLSLRFVLWTVGLAVDFVTPMLARTMVQQLPPHPEHLPERFGLFTIIVLGEAIIAVVNGVSEMHWEFASTLCAIAGFTIAFSLWWLYFENVSGSALETARTSGRVQILQLWLYIHLPLVIGLAATGIGVEKGILSAGHAGVLATPERWLLCGSVALCYGSLAVLHRMGVIFMCKARTRHRLVGMAAMLGVGLVGTELSAMGVMSFVALMGIVQVGLDLYQGKPASLKAA</sequence>
<comment type="caution">
    <text evidence="2">The sequence shown here is derived from an EMBL/GenBank/DDBJ whole genome shotgun (WGS) entry which is preliminary data.</text>
</comment>
<feature type="transmembrane region" description="Helical" evidence="1">
    <location>
        <begin position="276"/>
        <end position="295"/>
    </location>
</feature>
<protein>
    <submittedName>
        <fullName evidence="2">Low temperature requirement protein A</fullName>
    </submittedName>
</protein>
<dbReference type="EMBL" id="QZCE01000001">
    <property type="protein sequence ID" value="NEZ61350.1"/>
    <property type="molecule type" value="Genomic_DNA"/>
</dbReference>
<feature type="transmembrane region" description="Helical" evidence="1">
    <location>
        <begin position="235"/>
        <end position="255"/>
    </location>
</feature>
<dbReference type="PANTHER" id="PTHR36840:SF1">
    <property type="entry name" value="BLL5714 PROTEIN"/>
    <property type="match status" value="1"/>
</dbReference>
<accession>A0A6M0RZH3</accession>
<name>A0A6M0RZH3_9CYAN</name>
<feature type="transmembrane region" description="Helical" evidence="1">
    <location>
        <begin position="118"/>
        <end position="139"/>
    </location>
</feature>
<feature type="transmembrane region" description="Helical" evidence="1">
    <location>
        <begin position="30"/>
        <end position="48"/>
    </location>
</feature>
<proteinExistence type="predicted"/>
<feature type="transmembrane region" description="Helical" evidence="1">
    <location>
        <begin position="353"/>
        <end position="380"/>
    </location>
</feature>
<dbReference type="AlphaFoldDB" id="A0A6M0RZH3"/>
<evidence type="ECO:0000256" key="1">
    <source>
        <dbReference type="SAM" id="Phobius"/>
    </source>
</evidence>
<feature type="transmembrane region" description="Helical" evidence="1">
    <location>
        <begin position="151"/>
        <end position="168"/>
    </location>
</feature>
<feature type="transmembrane region" description="Helical" evidence="1">
    <location>
        <begin position="92"/>
        <end position="112"/>
    </location>
</feature>
<feature type="transmembrane region" description="Helical" evidence="1">
    <location>
        <begin position="211"/>
        <end position="229"/>
    </location>
</feature>
<dbReference type="PANTHER" id="PTHR36840">
    <property type="entry name" value="BLL5714 PROTEIN"/>
    <property type="match status" value="1"/>
</dbReference>
<evidence type="ECO:0000313" key="3">
    <source>
        <dbReference type="Proteomes" id="UP000473574"/>
    </source>
</evidence>
<feature type="transmembrane region" description="Helical" evidence="1">
    <location>
        <begin position="315"/>
        <end position="332"/>
    </location>
</feature>
<dbReference type="RefSeq" id="WP_163661583.1">
    <property type="nucleotide sequence ID" value="NZ_QZCE01000001.1"/>
</dbReference>
<dbReference type="Proteomes" id="UP000473574">
    <property type="component" value="Unassembled WGS sequence"/>
</dbReference>
<keyword evidence="1" id="KW-0472">Membrane</keyword>
<keyword evidence="1" id="KW-1133">Transmembrane helix</keyword>
<keyword evidence="1" id="KW-0812">Transmembrane</keyword>
<organism evidence="2 3">
    <name type="scientific">Adonisia turfae CCMR0082</name>
    <dbReference type="NCBI Taxonomy" id="2304604"/>
    <lineage>
        <taxon>Bacteria</taxon>
        <taxon>Bacillati</taxon>
        <taxon>Cyanobacteriota</taxon>
        <taxon>Adonisia</taxon>
        <taxon>Adonisia turfae</taxon>
    </lineage>
</organism>
<feature type="transmembrane region" description="Helical" evidence="1">
    <location>
        <begin position="54"/>
        <end position="80"/>
    </location>
</feature>
<gene>
    <name evidence="2" type="ORF">D0962_00940</name>
</gene>
<dbReference type="Pfam" id="PF06772">
    <property type="entry name" value="LtrA"/>
    <property type="match status" value="1"/>
</dbReference>
<dbReference type="InterPro" id="IPR010640">
    <property type="entry name" value="Low_temperature_requirement_A"/>
</dbReference>
<evidence type="ECO:0000313" key="2">
    <source>
        <dbReference type="EMBL" id="NEZ61350.1"/>
    </source>
</evidence>
<reference evidence="2 3" key="1">
    <citation type="journal article" date="2020" name="Microb. Ecol.">
        <title>Ecogenomics of the Marine Benthic Filamentous Cyanobacterium Adonisia.</title>
        <authorList>
            <person name="Walter J.M."/>
            <person name="Coutinho F.H."/>
            <person name="Leomil L."/>
            <person name="Hargreaves P.I."/>
            <person name="Campeao M.E."/>
            <person name="Vieira V.V."/>
            <person name="Silva B.S."/>
            <person name="Fistarol G.O."/>
            <person name="Salomon P.S."/>
            <person name="Sawabe T."/>
            <person name="Mino S."/>
            <person name="Hosokawa M."/>
            <person name="Miyashita H."/>
            <person name="Maruyama F."/>
            <person name="van Verk M.C."/>
            <person name="Dutilh B.E."/>
            <person name="Thompson C.C."/>
            <person name="Thompson F.L."/>
        </authorList>
    </citation>
    <scope>NUCLEOTIDE SEQUENCE [LARGE SCALE GENOMIC DNA]</scope>
    <source>
        <strain evidence="2 3">CCMR0082</strain>
    </source>
</reference>